<proteinExistence type="predicted"/>
<sequence length="65" mass="7135">MILETGIINSIEDLESPDKLVLNAQTDAGVVTIVMDDDGLEIRIQSENTLPSGEKILEKLEKKPN</sequence>
<keyword evidence="2" id="KW-1185">Reference proteome</keyword>
<reference evidence="1 2" key="1">
    <citation type="journal article" date="2003" name="Proc. Natl. Acad. Sci. U.S.A.">
        <title>The complete genome sequence of Chromobacterium violaceum reveals remarkable and exploitable bacterial adaptability.</title>
        <authorList>
            <person name="Vasconcelos A.T.R."/>
            <person name="de Almeida D.F."/>
            <person name="Almeida F.C."/>
            <person name="de Almeida L.G.P."/>
            <person name="de Almeida R."/>
            <person name="Goncalves J.A.A."/>
            <person name="Andrade E.M."/>
            <person name="Antonio R.V."/>
            <person name="Araripe J."/>
            <person name="de Araujo M.F.F."/>
            <person name="Filho S.A."/>
            <person name="Azevedo V."/>
            <person name="Batista A.J."/>
            <person name="Bataus L.A.M."/>
            <person name="Batista J.S."/>
            <person name="Belo A."/>
            <person name="vander Berg C."/>
            <person name="Blamey J."/>
            <person name="Bogo M."/>
            <person name="Bonato S."/>
            <person name="Bordignon J."/>
            <person name="Brito C.A."/>
            <person name="Brocchi M."/>
            <person name="Burity H.A."/>
            <person name="Camargo A.A."/>
            <person name="Cardoso D.D.P."/>
            <person name="Carneiro N.P."/>
            <person name="Carraro D.M."/>
            <person name="Carvalho C.M.B."/>
            <person name="Cascardo J.C.M."/>
            <person name="Cavada B.S."/>
            <person name="Chueire L.M.O."/>
            <person name="Pasa T.B.C."/>
            <person name="Duran N."/>
            <person name="Fagundes N."/>
            <person name="Falcao C.L."/>
            <person name="Fantinatti F."/>
            <person name="Farias I.P."/>
            <person name="Felipe M.S.S."/>
            <person name="Ferrari L.P."/>
            <person name="Ferro J.A."/>
            <person name="Ferro M.I.T."/>
            <person name="Franco G.R."/>
            <person name="Freitas N.S.A."/>
            <person name="Furlan L.R."/>
            <person name="Gazzinelli R.T."/>
            <person name="Gomes E.A."/>
            <person name="Goncalves P.R."/>
            <person name="Grangeiro T.B."/>
            <person name="Grattapaglia D."/>
            <person name="Grisard E.C."/>
            <person name="Guimaraes C.T."/>
            <person name="Hanna E.S."/>
            <person name="Hungria M."/>
            <person name="Jardim S.N."/>
            <person name="Laurino J."/>
            <person name="Leoi L.C.T."/>
            <person name="Fassarella L."/>
            <person name="Lima A."/>
            <person name="Loureiro M.F."/>
            <person name="Lyra M.C.P."/>
            <person name="Macedo M."/>
            <person name="Madeira H.M.F."/>
            <person name="Manfio G.P."/>
            <person name="Maranhao A.Q."/>
            <person name="Martins W.S."/>
            <person name="di Mauro S.M.Z."/>
            <person name="de Medeiros S.R.B."/>
            <person name="Meissner R.D.V."/>
            <person name="Menck C.F.M."/>
            <person name="Moreira M.A.M."/>
            <person name="Nascimento F.F."/>
            <person name="Nicolas M.F."/>
            <person name="Oliveira J.G."/>
            <person name="Oliveira S.C."/>
            <person name="Paixao R.F.C."/>
            <person name="Parente J.A."/>
            <person name="Pedrosa F.O."/>
            <person name="Pena S.J.D."/>
            <person name="Perreira J.O."/>
            <person name="Perreira M."/>
            <person name="Pinto L.S.R.C."/>
            <person name="Pinto L.S."/>
            <person name="Porto J.I.R."/>
            <person name="Potrich D.P."/>
            <person name="Neto C.E.R."/>
            <person name="Reis A.M.M."/>
            <person name="Rigo L.U."/>
            <person name="Rondinelli E."/>
            <person name="dos Santos E.B.P."/>
            <person name="Santos F.R."/>
            <person name="Schneider M.P.C."/>
            <person name="Seuanez H.N."/>
            <person name="Silva A.M.R."/>
            <person name="da Silva A.L.C."/>
            <person name="Silva D.W."/>
            <person name="Silva R."/>
            <person name="Simoes I.C."/>
            <person name="Simon D."/>
            <person name="Soares C.M.A."/>
            <person name="Soares R.B.A."/>
            <person name="Souza E.M."/>
            <person name="Souza K.R.L."/>
            <person name="Souza R.C."/>
            <person name="Steffens M.B.R."/>
            <person name="Steindel M."/>
            <person name="Teixeira S.R."/>
            <person name="Urmenyi T."/>
            <person name="Vettore A."/>
            <person name="Wassem R."/>
            <person name="Zaha A."/>
            <person name="Simpson A.J.G."/>
        </authorList>
    </citation>
    <scope>NUCLEOTIDE SEQUENCE [LARGE SCALE GENOMIC DNA]</scope>
    <source>
        <strain evidence="2">ATCC 12472 / DSM 30191 / JCM 1249 / NBRC 12614 / NCIMB 9131 / NCTC 9757</strain>
    </source>
</reference>
<organism evidence="1 2">
    <name type="scientific">Chromobacterium violaceum (strain ATCC 12472 / DSM 30191 / JCM 1249 / CCUG 213 / NBRC 12614 / NCIMB 9131 / NCTC 9757 / MK)</name>
    <dbReference type="NCBI Taxonomy" id="243365"/>
    <lineage>
        <taxon>Bacteria</taxon>
        <taxon>Pseudomonadati</taxon>
        <taxon>Pseudomonadota</taxon>
        <taxon>Betaproteobacteria</taxon>
        <taxon>Neisseriales</taxon>
        <taxon>Chromobacteriaceae</taxon>
        <taxon>Chromobacterium</taxon>
    </lineage>
</organism>
<evidence type="ECO:0000313" key="1">
    <source>
        <dbReference type="EMBL" id="AAQ59103.1"/>
    </source>
</evidence>
<dbReference type="KEGG" id="cvi:CV_1428"/>
<gene>
    <name evidence="1" type="ordered locus">CV_1428</name>
</gene>
<accession>Q7NY47</accession>
<protein>
    <submittedName>
        <fullName evidence="1">Uncharacterized protein</fullName>
    </submittedName>
</protein>
<dbReference type="HOGENOM" id="CLU_2841853_0_0_4"/>
<dbReference type="AlphaFoldDB" id="Q7NY47"/>
<name>Q7NY47_CHRVO</name>
<evidence type="ECO:0000313" key="2">
    <source>
        <dbReference type="Proteomes" id="UP000001424"/>
    </source>
</evidence>
<dbReference type="Proteomes" id="UP000001424">
    <property type="component" value="Chromosome"/>
</dbReference>
<dbReference type="EMBL" id="AE016825">
    <property type="protein sequence ID" value="AAQ59103.1"/>
    <property type="molecule type" value="Genomic_DNA"/>
</dbReference>